<dbReference type="Pfam" id="PF01082">
    <property type="entry name" value="Cu2_monooxygen"/>
    <property type="match status" value="1"/>
</dbReference>
<dbReference type="InterPro" id="IPR024548">
    <property type="entry name" value="Cu2_monoox_C"/>
</dbReference>
<evidence type="ECO:0000256" key="2">
    <source>
        <dbReference type="ARBA" id="ARBA00023180"/>
    </source>
</evidence>
<dbReference type="InterPro" id="IPR000323">
    <property type="entry name" value="Cu2_ascorb_mOase_N"/>
</dbReference>
<sequence length="243" mass="27524">GPHPCGGIDNRCRSWLVKWDMGMVGDIEMPSNAGVRIGKGAFKYILLQIHWNNPDKRADLTDQSGMRLHVTSSLRPYDIGNVQIGQNEIHIPGLRQSNPVSGGCSGRCTGLMLPRPIHLTDIYLHMHSLGYRAALDIQREREVWERVALEDNYDYRRPMWHHLNDTAIVNPGDSVRLTCWYNSADGNRERANMTTFGQGSAMTSHCPDYISIVQAEMCYAFVRYYPQVLGFDQCLQNGTLNIN</sequence>
<feature type="domain" description="Copper type II ascorbate-dependent monooxygenase N-terminal" evidence="3">
    <location>
        <begin position="10"/>
        <end position="57"/>
    </location>
</feature>
<dbReference type="PANTHER" id="PTHR10157">
    <property type="entry name" value="DOPAMINE BETA HYDROXYLASE RELATED"/>
    <property type="match status" value="1"/>
</dbReference>
<evidence type="ECO:0000259" key="4">
    <source>
        <dbReference type="Pfam" id="PF03712"/>
    </source>
</evidence>
<dbReference type="InterPro" id="IPR036939">
    <property type="entry name" value="Cu2_ascorb_mOase_N_sf"/>
</dbReference>
<evidence type="ECO:0000259" key="3">
    <source>
        <dbReference type="Pfam" id="PF01082"/>
    </source>
</evidence>
<protein>
    <submittedName>
        <fullName evidence="5">MOX11-like protein</fullName>
    </submittedName>
</protein>
<keyword evidence="1" id="KW-1015">Disulfide bond</keyword>
<dbReference type="EMBL" id="CP111020">
    <property type="protein sequence ID" value="WAR14660.1"/>
    <property type="molecule type" value="Genomic_DNA"/>
</dbReference>
<dbReference type="Gene3D" id="2.60.120.310">
    <property type="entry name" value="Copper type II, ascorbate-dependent monooxygenase, N-terminal domain"/>
    <property type="match status" value="1"/>
</dbReference>
<proteinExistence type="predicted"/>
<dbReference type="PANTHER" id="PTHR10157:SF23">
    <property type="entry name" value="MOXD1 HOMOLOG 1"/>
    <property type="match status" value="1"/>
</dbReference>
<evidence type="ECO:0000313" key="6">
    <source>
        <dbReference type="Proteomes" id="UP001164746"/>
    </source>
</evidence>
<feature type="non-terminal residue" evidence="5">
    <location>
        <position position="243"/>
    </location>
</feature>
<evidence type="ECO:0000313" key="5">
    <source>
        <dbReference type="EMBL" id="WAR14660.1"/>
    </source>
</evidence>
<dbReference type="InterPro" id="IPR008977">
    <property type="entry name" value="PHM/PNGase_F_dom_sf"/>
</dbReference>
<dbReference type="Gene3D" id="2.60.120.230">
    <property type="match status" value="1"/>
</dbReference>
<evidence type="ECO:0000256" key="1">
    <source>
        <dbReference type="ARBA" id="ARBA00023157"/>
    </source>
</evidence>
<dbReference type="Proteomes" id="UP001164746">
    <property type="component" value="Chromosome 9"/>
</dbReference>
<reference evidence="5" key="1">
    <citation type="submission" date="2022-11" db="EMBL/GenBank/DDBJ databases">
        <title>Centuries of genome instability and evolution in soft-shell clam transmissible cancer (bioRxiv).</title>
        <authorList>
            <person name="Hart S.F.M."/>
            <person name="Yonemitsu M.A."/>
            <person name="Giersch R.M."/>
            <person name="Beal B.F."/>
            <person name="Arriagada G."/>
            <person name="Davis B.W."/>
            <person name="Ostrander E.A."/>
            <person name="Goff S.P."/>
            <person name="Metzger M.J."/>
        </authorList>
    </citation>
    <scope>NUCLEOTIDE SEQUENCE</scope>
    <source>
        <strain evidence="5">MELC-2E11</strain>
        <tissue evidence="5">Siphon/mantle</tissue>
    </source>
</reference>
<dbReference type="SUPFAM" id="SSF49742">
    <property type="entry name" value="PHM/PNGase F"/>
    <property type="match status" value="2"/>
</dbReference>
<feature type="non-terminal residue" evidence="5">
    <location>
        <position position="1"/>
    </location>
</feature>
<dbReference type="Pfam" id="PF03712">
    <property type="entry name" value="Cu2_monoox_C"/>
    <property type="match status" value="1"/>
</dbReference>
<name>A0ABY7EXI8_MYAAR</name>
<organism evidence="5 6">
    <name type="scientific">Mya arenaria</name>
    <name type="common">Soft-shell clam</name>
    <dbReference type="NCBI Taxonomy" id="6604"/>
    <lineage>
        <taxon>Eukaryota</taxon>
        <taxon>Metazoa</taxon>
        <taxon>Spiralia</taxon>
        <taxon>Lophotrochozoa</taxon>
        <taxon>Mollusca</taxon>
        <taxon>Bivalvia</taxon>
        <taxon>Autobranchia</taxon>
        <taxon>Heteroconchia</taxon>
        <taxon>Euheterodonta</taxon>
        <taxon>Imparidentia</taxon>
        <taxon>Neoheterodontei</taxon>
        <taxon>Myida</taxon>
        <taxon>Myoidea</taxon>
        <taxon>Myidae</taxon>
        <taxon>Mya</taxon>
    </lineage>
</organism>
<accession>A0ABY7EXI8</accession>
<dbReference type="InterPro" id="IPR000945">
    <property type="entry name" value="DBH-like"/>
</dbReference>
<keyword evidence="6" id="KW-1185">Reference proteome</keyword>
<feature type="domain" description="Copper type II ascorbate-dependent monooxygenase C-terminal" evidence="4">
    <location>
        <begin position="84"/>
        <end position="239"/>
    </location>
</feature>
<gene>
    <name evidence="5" type="ORF">MAR_004765</name>
</gene>
<keyword evidence="2" id="KW-0325">Glycoprotein</keyword>
<dbReference type="InterPro" id="IPR014784">
    <property type="entry name" value="Cu2_ascorb_mOase-like_C"/>
</dbReference>